<reference evidence="10 11" key="1">
    <citation type="submission" date="2020-06" db="EMBL/GenBank/DDBJ databases">
        <authorList>
            <person name="Jo H."/>
        </authorList>
    </citation>
    <scope>NUCLEOTIDE SEQUENCE [LARGE SCALE GENOMIC DNA]</scope>
    <source>
        <strain evidence="10 11">I46</strain>
    </source>
</reference>
<keyword evidence="3" id="KW-1003">Cell membrane</keyword>
<protein>
    <submittedName>
        <fullName evidence="10">Multidrug efflux SMR transporter</fullName>
    </submittedName>
</protein>
<dbReference type="GO" id="GO:0022857">
    <property type="term" value="F:transmembrane transporter activity"/>
    <property type="evidence" value="ECO:0007669"/>
    <property type="project" value="InterPro"/>
</dbReference>
<dbReference type="InterPro" id="IPR000390">
    <property type="entry name" value="Small_drug/metabolite_transptr"/>
</dbReference>
<evidence type="ECO:0000313" key="10">
    <source>
        <dbReference type="EMBL" id="QLD12641.1"/>
    </source>
</evidence>
<dbReference type="GO" id="GO:0005886">
    <property type="term" value="C:plasma membrane"/>
    <property type="evidence" value="ECO:0007669"/>
    <property type="project" value="UniProtKB-SubCell"/>
</dbReference>
<gene>
    <name evidence="10" type="ORF">HW566_13165</name>
</gene>
<evidence type="ECO:0000256" key="5">
    <source>
        <dbReference type="ARBA" id="ARBA00022989"/>
    </source>
</evidence>
<sequence>MAWFVLLLSAVCEAVWATALGHSQGLTEPAATVVFVVGVTLSMVGLGWAMKQIPIGTAYAVWVGVGAALTVAWSILSGAEPFSIGKVVFIAGIVAAVIGLKLVPAAAAISPDATAGPVRMPRSPRSARRARPLRRSRQ</sequence>
<feature type="compositionally biased region" description="Basic residues" evidence="8">
    <location>
        <begin position="125"/>
        <end position="138"/>
    </location>
</feature>
<dbReference type="InterPro" id="IPR037185">
    <property type="entry name" value="EmrE-like"/>
</dbReference>
<evidence type="ECO:0000256" key="1">
    <source>
        <dbReference type="ARBA" id="ARBA00004651"/>
    </source>
</evidence>
<feature type="region of interest" description="Disordered" evidence="8">
    <location>
        <begin position="114"/>
        <end position="138"/>
    </location>
</feature>
<feature type="transmembrane region" description="Helical" evidence="9">
    <location>
        <begin position="57"/>
        <end position="76"/>
    </location>
</feature>
<keyword evidence="6 9" id="KW-0472">Membrane</keyword>
<dbReference type="PANTHER" id="PTHR30561">
    <property type="entry name" value="SMR FAMILY PROTON-DEPENDENT DRUG EFFLUX TRANSPORTER SUGE"/>
    <property type="match status" value="1"/>
</dbReference>
<feature type="compositionally biased region" description="Low complexity" evidence="8">
    <location>
        <begin position="114"/>
        <end position="124"/>
    </location>
</feature>
<keyword evidence="4 7" id="KW-0812">Transmembrane</keyword>
<accession>A0A7D5IRI0</accession>
<evidence type="ECO:0000256" key="3">
    <source>
        <dbReference type="ARBA" id="ARBA00022475"/>
    </source>
</evidence>
<organism evidence="10 11">
    <name type="scientific">Microbacterium oleivorans</name>
    <dbReference type="NCBI Taxonomy" id="273677"/>
    <lineage>
        <taxon>Bacteria</taxon>
        <taxon>Bacillati</taxon>
        <taxon>Actinomycetota</taxon>
        <taxon>Actinomycetes</taxon>
        <taxon>Micrococcales</taxon>
        <taxon>Microbacteriaceae</taxon>
        <taxon>Microbacterium</taxon>
    </lineage>
</organism>
<evidence type="ECO:0000256" key="7">
    <source>
        <dbReference type="RuleBase" id="RU003942"/>
    </source>
</evidence>
<proteinExistence type="inferred from homology"/>
<dbReference type="Proteomes" id="UP000509638">
    <property type="component" value="Chromosome"/>
</dbReference>
<dbReference type="RefSeq" id="WP_178013571.1">
    <property type="nucleotide sequence ID" value="NZ_CP058316.1"/>
</dbReference>
<evidence type="ECO:0000256" key="2">
    <source>
        <dbReference type="ARBA" id="ARBA00022448"/>
    </source>
</evidence>
<keyword evidence="2" id="KW-0813">Transport</keyword>
<comment type="similarity">
    <text evidence="7">Belongs to the drug/metabolite transporter (DMT) superfamily. Small multidrug resistance (SMR) (TC 2.A.7.1) family.</text>
</comment>
<evidence type="ECO:0000313" key="11">
    <source>
        <dbReference type="Proteomes" id="UP000509638"/>
    </source>
</evidence>
<dbReference type="SUPFAM" id="SSF103481">
    <property type="entry name" value="Multidrug resistance efflux transporter EmrE"/>
    <property type="match status" value="1"/>
</dbReference>
<dbReference type="Gene3D" id="1.10.3730.20">
    <property type="match status" value="1"/>
</dbReference>
<comment type="subcellular location">
    <subcellularLocation>
        <location evidence="1 7">Cell membrane</location>
        <topology evidence="1 7">Multi-pass membrane protein</topology>
    </subcellularLocation>
</comment>
<dbReference type="AlphaFoldDB" id="A0A7D5IRI0"/>
<dbReference type="EMBL" id="CP058316">
    <property type="protein sequence ID" value="QLD12641.1"/>
    <property type="molecule type" value="Genomic_DNA"/>
</dbReference>
<feature type="transmembrane region" description="Helical" evidence="9">
    <location>
        <begin position="31"/>
        <end position="50"/>
    </location>
</feature>
<evidence type="ECO:0000256" key="9">
    <source>
        <dbReference type="SAM" id="Phobius"/>
    </source>
</evidence>
<dbReference type="PANTHER" id="PTHR30561:SF0">
    <property type="entry name" value="GUANIDINIUM EXPORTER"/>
    <property type="match status" value="1"/>
</dbReference>
<keyword evidence="5 9" id="KW-1133">Transmembrane helix</keyword>
<dbReference type="Pfam" id="PF00893">
    <property type="entry name" value="Multi_Drug_Res"/>
    <property type="match status" value="1"/>
</dbReference>
<dbReference type="InterPro" id="IPR045324">
    <property type="entry name" value="Small_multidrug_res"/>
</dbReference>
<evidence type="ECO:0000256" key="4">
    <source>
        <dbReference type="ARBA" id="ARBA00022692"/>
    </source>
</evidence>
<name>A0A7D5IRI0_9MICO</name>
<feature type="transmembrane region" description="Helical" evidence="9">
    <location>
        <begin position="82"/>
        <end position="103"/>
    </location>
</feature>
<evidence type="ECO:0000256" key="6">
    <source>
        <dbReference type="ARBA" id="ARBA00023136"/>
    </source>
</evidence>
<evidence type="ECO:0000256" key="8">
    <source>
        <dbReference type="SAM" id="MobiDB-lite"/>
    </source>
</evidence>